<evidence type="ECO:0000313" key="2">
    <source>
        <dbReference type="EMBL" id="TRY72587.1"/>
    </source>
</evidence>
<name>A0A553P4H0_TIGCA</name>
<feature type="chain" id="PRO_5022224644" evidence="1">
    <location>
        <begin position="25"/>
        <end position="174"/>
    </location>
</feature>
<protein>
    <submittedName>
        <fullName evidence="2">Uncharacterized protein</fullName>
    </submittedName>
</protein>
<dbReference type="Proteomes" id="UP000318571">
    <property type="component" value="Chromosome 7"/>
</dbReference>
<comment type="caution">
    <text evidence="2">The sequence shown here is derived from an EMBL/GenBank/DDBJ whole genome shotgun (WGS) entry which is preliminary data.</text>
</comment>
<organism evidence="2 3">
    <name type="scientific">Tigriopus californicus</name>
    <name type="common">Marine copepod</name>
    <dbReference type="NCBI Taxonomy" id="6832"/>
    <lineage>
        <taxon>Eukaryota</taxon>
        <taxon>Metazoa</taxon>
        <taxon>Ecdysozoa</taxon>
        <taxon>Arthropoda</taxon>
        <taxon>Crustacea</taxon>
        <taxon>Multicrustacea</taxon>
        <taxon>Hexanauplia</taxon>
        <taxon>Copepoda</taxon>
        <taxon>Harpacticoida</taxon>
        <taxon>Harpacticidae</taxon>
        <taxon>Tigriopus</taxon>
    </lineage>
</organism>
<proteinExistence type="predicted"/>
<dbReference type="AlphaFoldDB" id="A0A553P4H0"/>
<dbReference type="OrthoDB" id="6042501at2759"/>
<evidence type="ECO:0000313" key="3">
    <source>
        <dbReference type="Proteomes" id="UP000318571"/>
    </source>
</evidence>
<evidence type="ECO:0000256" key="1">
    <source>
        <dbReference type="SAM" id="SignalP"/>
    </source>
</evidence>
<feature type="signal peptide" evidence="1">
    <location>
        <begin position="1"/>
        <end position="24"/>
    </location>
</feature>
<keyword evidence="1" id="KW-0732">Signal</keyword>
<accession>A0A553P4H0</accession>
<keyword evidence="3" id="KW-1185">Reference proteome</keyword>
<dbReference type="EMBL" id="VCGU01000008">
    <property type="protein sequence ID" value="TRY72587.1"/>
    <property type="molecule type" value="Genomic_DNA"/>
</dbReference>
<sequence length="174" mass="19129">MPTMNTVLASVCFVLVGLVNSGWTLQWESADQGIPRNTYIHDVFGGPESFYFCRGMDATGHLRTGTMSKGQTACGLVGYESNIANYANSFEVLTISPGDKIGSKYHSRGDPIPQNAIPCMDFGTNQCFLGESVYNDGLCVEMPGKVYVDRERVLMNYKGQMKTCGSFFIMINDI</sequence>
<reference evidence="2 3" key="1">
    <citation type="journal article" date="2018" name="Nat. Ecol. Evol.">
        <title>Genomic signatures of mitonuclear coevolution across populations of Tigriopus californicus.</title>
        <authorList>
            <person name="Barreto F.S."/>
            <person name="Watson E.T."/>
            <person name="Lima T.G."/>
            <person name="Willett C.S."/>
            <person name="Edmands S."/>
            <person name="Li W."/>
            <person name="Burton R.S."/>
        </authorList>
    </citation>
    <scope>NUCLEOTIDE SEQUENCE [LARGE SCALE GENOMIC DNA]</scope>
    <source>
        <strain evidence="2 3">San Diego</strain>
    </source>
</reference>
<gene>
    <name evidence="2" type="ORF">TCAL_00169</name>
</gene>